<evidence type="ECO:0000256" key="1">
    <source>
        <dbReference type="SAM" id="MobiDB-lite"/>
    </source>
</evidence>
<dbReference type="Proteomes" id="UP001266305">
    <property type="component" value="Unassembled WGS sequence"/>
</dbReference>
<proteinExistence type="predicted"/>
<name>A0ABQ9U5Q5_SAGOE</name>
<organism evidence="2 3">
    <name type="scientific">Saguinus oedipus</name>
    <name type="common">Cotton-top tamarin</name>
    <name type="synonym">Oedipomidas oedipus</name>
    <dbReference type="NCBI Taxonomy" id="9490"/>
    <lineage>
        <taxon>Eukaryota</taxon>
        <taxon>Metazoa</taxon>
        <taxon>Chordata</taxon>
        <taxon>Craniata</taxon>
        <taxon>Vertebrata</taxon>
        <taxon>Euteleostomi</taxon>
        <taxon>Mammalia</taxon>
        <taxon>Eutheria</taxon>
        <taxon>Euarchontoglires</taxon>
        <taxon>Primates</taxon>
        <taxon>Haplorrhini</taxon>
        <taxon>Platyrrhini</taxon>
        <taxon>Cebidae</taxon>
        <taxon>Callitrichinae</taxon>
        <taxon>Saguinus</taxon>
    </lineage>
</organism>
<accession>A0ABQ9U5Q5</accession>
<feature type="region of interest" description="Disordered" evidence="1">
    <location>
        <begin position="115"/>
        <end position="137"/>
    </location>
</feature>
<evidence type="ECO:0000313" key="3">
    <source>
        <dbReference type="Proteomes" id="UP001266305"/>
    </source>
</evidence>
<evidence type="ECO:0000313" key="2">
    <source>
        <dbReference type="EMBL" id="KAK2092381.1"/>
    </source>
</evidence>
<gene>
    <name evidence="2" type="ORF">P7K49_028909</name>
</gene>
<dbReference type="EMBL" id="JASSZA010000015">
    <property type="protein sequence ID" value="KAK2092381.1"/>
    <property type="molecule type" value="Genomic_DNA"/>
</dbReference>
<comment type="caution">
    <text evidence="2">The sequence shown here is derived from an EMBL/GenBank/DDBJ whole genome shotgun (WGS) entry which is preliminary data.</text>
</comment>
<sequence>MGVFKEKRKKDSPFRLPELAPLGSSLLLGENKSLPAAISLKSDSEASTAPASKEYYLKQSRYLPGVNPKNVSLIASGKEINPHTWSNQLFPKPLGPVRAELAFKRSNAEEGIIKPTEKPSCNETFPEKSEDPQGSSGHQMNAICSLNLLSNFLLNICPDPDIKGQDDLLVEVKSGLGYRKASYIVKNIFLQ</sequence>
<reference evidence="2 3" key="1">
    <citation type="submission" date="2023-05" db="EMBL/GenBank/DDBJ databases">
        <title>B98-5 Cell Line De Novo Hybrid Assembly: An Optical Mapping Approach.</title>
        <authorList>
            <person name="Kananen K."/>
            <person name="Auerbach J.A."/>
            <person name="Kautto E."/>
            <person name="Blachly J.S."/>
        </authorList>
    </citation>
    <scope>NUCLEOTIDE SEQUENCE [LARGE SCALE GENOMIC DNA]</scope>
    <source>
        <strain evidence="2">B95-8</strain>
        <tissue evidence="2">Cell line</tissue>
    </source>
</reference>
<protein>
    <submittedName>
        <fullName evidence="2">Uncharacterized protein</fullName>
    </submittedName>
</protein>
<keyword evidence="3" id="KW-1185">Reference proteome</keyword>